<keyword evidence="4" id="KW-1185">Reference proteome</keyword>
<dbReference type="STRING" id="105231.A0A1Y1I3Q4"/>
<dbReference type="Pfam" id="PF00575">
    <property type="entry name" value="S1"/>
    <property type="match status" value="1"/>
</dbReference>
<keyword evidence="3" id="KW-0687">Ribonucleoprotein</keyword>
<dbReference type="InterPro" id="IPR012340">
    <property type="entry name" value="NA-bd_OB-fold"/>
</dbReference>
<feature type="region of interest" description="Disordered" evidence="1">
    <location>
        <begin position="254"/>
        <end position="299"/>
    </location>
</feature>
<sequence>MREMEDEEEGFQSLVKQMQSQQKKPPSAPAPPSTPKGPDPYAEFSALLDYQDQNDGLLPPSRNPRPATPSPNTPRPVEPVKPRVISRAGAKIAGLSGLKVPTPRPVIKKGAYSVDFSTYDEPIVKIGVPTPVTPLGGATEYKLGDSGAVQVTPQGDFPVRLKGHKMPKRGAAAKKPDVNLEAPVEVPAVAYDTPSQAETESESASGLAALQAGGLGSANPKANQDLTLESFVPGRGKEYTLSEEGSDVSIASASSFPVRTKSHREPKGGYSTGADLVEEKKPEPKKPTKRVPSYQELVSGTTKIADPTIQAVPKLPVLESKIEEVSASQPRTGVAELGADISGPRVYTLGEDDGSVSVEPAESIPVRLKALKVRKVAGSSSSENEKEKPKKVAQRVPGFQLPSDVRESGLLKKKTAMGARKESDFRPVAAPRSAPADLSGGIFANAKRFLTSRGVADAGSGADVAQQAAELREAMTSALTSAQAEVLKRAIAVVERKALAEAQGALIVPVVEGKKKVKGKKERAQITAAFPKWKEDYERVCIDADYTLRQLDGLAVELGRSQQSEENERGRRKGRAERADEAAKVHEGDVRMATPAVGGLEKNEKTARAVDSATSDAAGARAEASRSAGDDVSTEAPAVVESQESGALVVEDLSAEERSVEENDGVDLGTELGDDELPNWEDDPEDIDLSAYESDSDDEQPEGEAKPEFEVRLPPPRAATTEFREDDAYATFAAMLGDDESDNDEEDTELFREETASRSKVDEAAEEGSRVNESENGMISPSDDDLEELESSGTPDTLSDASPSAESSEESAEPAAWDRERLSSQIFELLRGTTEGEKKQFGREAPTVRSSSVRGPAEQGTPSLATLESVLRNEKRSDSVRTSVDSVRTPTGSDRTPEDSVGTPMGSVRTPPEAVRTASDASEWSEEVQSAVAKAEAEREMARKRRAPDYGTFEELLKEEDGVKSEKPTASAPSSEELARVTRPPTLKDQRAPFIRDAKPLKPAVPTRGPSVPSAADPSLVKKPRWVRVWDVDNSEVEDATAKEWARAEALCPNKESVEVLVVNHNSGGLQVLFGTLLGFIPASQLSLARRPPRSPEWMTRALTPKDLRNLPRSGTAQRTPLGGEKQQSTVDKTAPVDVPDESADSAGEDEVDYVTSGIIPETDEQLAIAARQVRAYRTAHLASLVGQRLTVKIIVADRAQKKLIFSERSILWKEGHEEAMSKLLARIKIGDIVRGTVKAIMKYGAFIEVDGASCLIHKSELAWVQPKHPGELLQSNQEVEAVVVGVDRAIGRVNCSLKRLQPDPLTETLDSLVERAPAEGEESILTEMPELGDVIALLKAAPGVGEVRLGRRFRGTAFAPSFQIFLSEKVDNGYRLLARVGVEVQEVLVTTELERDTMKQVVRDATVSNSSERRLALADFAS</sequence>
<feature type="region of interest" description="Disordered" evidence="1">
    <location>
        <begin position="193"/>
        <end position="223"/>
    </location>
</feature>
<dbReference type="SMART" id="SM00316">
    <property type="entry name" value="S1"/>
    <property type="match status" value="2"/>
</dbReference>
<dbReference type="OrthoDB" id="1899990at2759"/>
<organism evidence="3 4">
    <name type="scientific">Klebsormidium nitens</name>
    <name type="common">Green alga</name>
    <name type="synonym">Ulothrix nitens</name>
    <dbReference type="NCBI Taxonomy" id="105231"/>
    <lineage>
        <taxon>Eukaryota</taxon>
        <taxon>Viridiplantae</taxon>
        <taxon>Streptophyta</taxon>
        <taxon>Klebsormidiophyceae</taxon>
        <taxon>Klebsormidiales</taxon>
        <taxon>Klebsormidiaceae</taxon>
        <taxon>Klebsormidium</taxon>
    </lineage>
</organism>
<evidence type="ECO:0000313" key="4">
    <source>
        <dbReference type="Proteomes" id="UP000054558"/>
    </source>
</evidence>
<feature type="compositionally biased region" description="Polar residues" evidence="1">
    <location>
        <begin position="791"/>
        <end position="800"/>
    </location>
</feature>
<protein>
    <submittedName>
        <fullName evidence="3">Small subunit ribosomal protein S1</fullName>
    </submittedName>
</protein>
<feature type="compositionally biased region" description="Acidic residues" evidence="1">
    <location>
        <begin position="672"/>
        <end position="702"/>
    </location>
</feature>
<feature type="compositionally biased region" description="Acidic residues" evidence="1">
    <location>
        <begin position="1139"/>
        <end position="1150"/>
    </location>
</feature>
<keyword evidence="3" id="KW-0689">Ribosomal protein</keyword>
<dbReference type="PROSITE" id="PS50126">
    <property type="entry name" value="S1"/>
    <property type="match status" value="1"/>
</dbReference>
<feature type="region of interest" description="Disordered" evidence="1">
    <location>
        <begin position="1"/>
        <end position="85"/>
    </location>
</feature>
<feature type="domain" description="S1 motif" evidence="2">
    <location>
        <begin position="1231"/>
        <end position="1299"/>
    </location>
</feature>
<dbReference type="GO" id="GO:0009507">
    <property type="term" value="C:chloroplast"/>
    <property type="evidence" value="ECO:0000318"/>
    <property type="project" value="GO_Central"/>
</dbReference>
<feature type="compositionally biased region" description="Basic and acidic residues" evidence="1">
    <location>
        <begin position="576"/>
        <end position="590"/>
    </location>
</feature>
<feature type="compositionally biased region" description="Low complexity" evidence="1">
    <location>
        <begin position="202"/>
        <end position="212"/>
    </location>
</feature>
<dbReference type="PANTHER" id="PTHR47600">
    <property type="entry name" value="NUCLEIC ACID-BINDING, OB-FOLD-LIKE PROTEIN"/>
    <property type="match status" value="1"/>
</dbReference>
<feature type="region of interest" description="Disordered" evidence="1">
    <location>
        <begin position="146"/>
        <end position="179"/>
    </location>
</feature>
<feature type="compositionally biased region" description="Acidic residues" evidence="1">
    <location>
        <begin position="1"/>
        <end position="10"/>
    </location>
</feature>
<name>A0A1Y1I3Q4_KLENI</name>
<dbReference type="InterPro" id="IPR003029">
    <property type="entry name" value="S1_domain"/>
</dbReference>
<dbReference type="GO" id="GO:0005840">
    <property type="term" value="C:ribosome"/>
    <property type="evidence" value="ECO:0007669"/>
    <property type="project" value="UniProtKB-KW"/>
</dbReference>
<evidence type="ECO:0000259" key="2">
    <source>
        <dbReference type="PROSITE" id="PS50126"/>
    </source>
</evidence>
<feature type="compositionally biased region" description="Low complexity" evidence="1">
    <location>
        <begin position="16"/>
        <end position="25"/>
    </location>
</feature>
<dbReference type="EMBL" id="DF237191">
    <property type="protein sequence ID" value="GAQ85570.1"/>
    <property type="molecule type" value="Genomic_DNA"/>
</dbReference>
<feature type="compositionally biased region" description="Low complexity" evidence="1">
    <location>
        <begin position="611"/>
        <end position="631"/>
    </location>
</feature>
<feature type="compositionally biased region" description="Basic and acidic residues" evidence="1">
    <location>
        <begin position="277"/>
        <end position="286"/>
    </location>
</feature>
<evidence type="ECO:0000313" key="3">
    <source>
        <dbReference type="EMBL" id="GAQ85570.1"/>
    </source>
</evidence>
<evidence type="ECO:0000256" key="1">
    <source>
        <dbReference type="SAM" id="MobiDB-lite"/>
    </source>
</evidence>
<reference evidence="3 4" key="1">
    <citation type="journal article" date="2014" name="Nat. Commun.">
        <title>Klebsormidium flaccidum genome reveals primary factors for plant terrestrial adaptation.</title>
        <authorList>
            <person name="Hori K."/>
            <person name="Maruyama F."/>
            <person name="Fujisawa T."/>
            <person name="Togashi T."/>
            <person name="Yamamoto N."/>
            <person name="Seo M."/>
            <person name="Sato S."/>
            <person name="Yamada T."/>
            <person name="Mori H."/>
            <person name="Tajima N."/>
            <person name="Moriyama T."/>
            <person name="Ikeuchi M."/>
            <person name="Watanabe M."/>
            <person name="Wada H."/>
            <person name="Kobayashi K."/>
            <person name="Saito M."/>
            <person name="Masuda T."/>
            <person name="Sasaki-Sekimoto Y."/>
            <person name="Mashiguchi K."/>
            <person name="Awai K."/>
            <person name="Shimojima M."/>
            <person name="Masuda S."/>
            <person name="Iwai M."/>
            <person name="Nobusawa T."/>
            <person name="Narise T."/>
            <person name="Kondo S."/>
            <person name="Saito H."/>
            <person name="Sato R."/>
            <person name="Murakawa M."/>
            <person name="Ihara Y."/>
            <person name="Oshima-Yamada Y."/>
            <person name="Ohtaka K."/>
            <person name="Satoh M."/>
            <person name="Sonobe K."/>
            <person name="Ishii M."/>
            <person name="Ohtani R."/>
            <person name="Kanamori-Sato M."/>
            <person name="Honoki R."/>
            <person name="Miyazaki D."/>
            <person name="Mochizuki H."/>
            <person name="Umetsu J."/>
            <person name="Higashi K."/>
            <person name="Shibata D."/>
            <person name="Kamiya Y."/>
            <person name="Sato N."/>
            <person name="Nakamura Y."/>
            <person name="Tabata S."/>
            <person name="Ida S."/>
            <person name="Kurokawa K."/>
            <person name="Ohta H."/>
        </authorList>
    </citation>
    <scope>NUCLEOTIDE SEQUENCE [LARGE SCALE GENOMIC DNA]</scope>
    <source>
        <strain evidence="3 4">NIES-2285</strain>
    </source>
</reference>
<feature type="region of interest" description="Disordered" evidence="1">
    <location>
        <begin position="1090"/>
        <end position="1150"/>
    </location>
</feature>
<feature type="compositionally biased region" description="Pro residues" evidence="1">
    <location>
        <begin position="26"/>
        <end position="38"/>
    </location>
</feature>
<gene>
    <name evidence="3" type="ORF">KFL_002420030</name>
</gene>
<dbReference type="SUPFAM" id="SSF50249">
    <property type="entry name" value="Nucleic acid-binding proteins"/>
    <property type="match status" value="1"/>
</dbReference>
<feature type="compositionally biased region" description="Acidic residues" evidence="1">
    <location>
        <begin position="737"/>
        <end position="748"/>
    </location>
</feature>
<feature type="compositionally biased region" description="Low complexity" evidence="1">
    <location>
        <begin position="880"/>
        <end position="889"/>
    </location>
</feature>
<dbReference type="Proteomes" id="UP000054558">
    <property type="component" value="Unassembled WGS sequence"/>
</dbReference>
<feature type="region of interest" description="Disordered" evidence="1">
    <location>
        <begin position="559"/>
        <end position="1018"/>
    </location>
</feature>
<feature type="compositionally biased region" description="Basic and acidic residues" evidence="1">
    <location>
        <begin position="955"/>
        <end position="967"/>
    </location>
</feature>
<accession>A0A1Y1I3Q4</accession>
<dbReference type="Gene3D" id="2.40.50.140">
    <property type="entry name" value="Nucleic acid-binding proteins"/>
    <property type="match status" value="1"/>
</dbReference>
<feature type="region of interest" description="Disordered" evidence="1">
    <location>
        <begin position="375"/>
        <end position="399"/>
    </location>
</feature>
<proteinExistence type="predicted"/>
<feature type="compositionally biased region" description="Basic residues" evidence="1">
    <location>
        <begin position="161"/>
        <end position="172"/>
    </location>
</feature>
<feature type="compositionally biased region" description="Basic and acidic residues" evidence="1">
    <location>
        <begin position="986"/>
        <end position="1000"/>
    </location>
</feature>
<feature type="compositionally biased region" description="Pro residues" evidence="1">
    <location>
        <begin position="61"/>
        <end position="79"/>
    </location>
</feature>
<feature type="compositionally biased region" description="Basic and acidic residues" evidence="1">
    <location>
        <begin position="749"/>
        <end position="773"/>
    </location>
</feature>
<dbReference type="GO" id="GO:0019843">
    <property type="term" value="F:rRNA binding"/>
    <property type="evidence" value="ECO:0000318"/>
    <property type="project" value="GO_Central"/>
</dbReference>
<dbReference type="PANTHER" id="PTHR47600:SF1">
    <property type="entry name" value="NUCLEIC ACID-BINDING, OB-FOLD-LIKE PROTEIN"/>
    <property type="match status" value="1"/>
</dbReference>
<dbReference type="GO" id="GO:1901259">
    <property type="term" value="P:chloroplast rRNA processing"/>
    <property type="evidence" value="ECO:0000318"/>
    <property type="project" value="GO_Central"/>
</dbReference>